<name>A0ABU0LH76_XANAG</name>
<dbReference type="InterPro" id="IPR036866">
    <property type="entry name" value="RibonucZ/Hydroxyglut_hydro"/>
</dbReference>
<dbReference type="InterPro" id="IPR050855">
    <property type="entry name" value="NDM-1-like"/>
</dbReference>
<dbReference type="InterPro" id="IPR001279">
    <property type="entry name" value="Metallo-B-lactamas"/>
</dbReference>
<gene>
    <name evidence="3" type="ORF">QOZ94_003311</name>
</gene>
<keyword evidence="4" id="KW-1185">Reference proteome</keyword>
<proteinExistence type="inferred from homology"/>
<dbReference type="SUPFAM" id="SSF56281">
    <property type="entry name" value="Metallo-hydrolase/oxidoreductase"/>
    <property type="match status" value="1"/>
</dbReference>
<evidence type="ECO:0000256" key="1">
    <source>
        <dbReference type="ARBA" id="ARBA00005250"/>
    </source>
</evidence>
<reference evidence="3 4" key="1">
    <citation type="submission" date="2023-07" db="EMBL/GenBank/DDBJ databases">
        <title>Genomic Encyclopedia of Type Strains, Phase IV (KMG-IV): sequencing the most valuable type-strain genomes for metagenomic binning, comparative biology and taxonomic classification.</title>
        <authorList>
            <person name="Goeker M."/>
        </authorList>
    </citation>
    <scope>NUCLEOTIDE SEQUENCE [LARGE SCALE GENOMIC DNA]</scope>
    <source>
        <strain evidence="3 4">DSM 3770</strain>
    </source>
</reference>
<accession>A0ABU0LH76</accession>
<dbReference type="Proteomes" id="UP001241747">
    <property type="component" value="Unassembled WGS sequence"/>
</dbReference>
<protein>
    <submittedName>
        <fullName evidence="3">Glyoxylase-like metal-dependent hydrolase (Beta-lactamase superfamily II)</fullName>
    </submittedName>
</protein>
<dbReference type="PANTHER" id="PTHR42951:SF4">
    <property type="entry name" value="ACYL-COENZYME A THIOESTERASE MBLAC2"/>
    <property type="match status" value="1"/>
</dbReference>
<comment type="similarity">
    <text evidence="1">Belongs to the metallo-beta-lactamase superfamily. Class-B beta-lactamase family.</text>
</comment>
<evidence type="ECO:0000313" key="3">
    <source>
        <dbReference type="EMBL" id="MDQ0506500.1"/>
    </source>
</evidence>
<dbReference type="Pfam" id="PF00753">
    <property type="entry name" value="Lactamase_B"/>
    <property type="match status" value="1"/>
</dbReference>
<organism evidence="3 4">
    <name type="scientific">Xanthobacter agilis</name>
    <dbReference type="NCBI Taxonomy" id="47492"/>
    <lineage>
        <taxon>Bacteria</taxon>
        <taxon>Pseudomonadati</taxon>
        <taxon>Pseudomonadota</taxon>
        <taxon>Alphaproteobacteria</taxon>
        <taxon>Hyphomicrobiales</taxon>
        <taxon>Xanthobacteraceae</taxon>
        <taxon>Xanthobacter</taxon>
    </lineage>
</organism>
<dbReference type="PANTHER" id="PTHR42951">
    <property type="entry name" value="METALLO-BETA-LACTAMASE DOMAIN-CONTAINING"/>
    <property type="match status" value="1"/>
</dbReference>
<evidence type="ECO:0000313" key="4">
    <source>
        <dbReference type="Proteomes" id="UP001241747"/>
    </source>
</evidence>
<dbReference type="RefSeq" id="WP_237346241.1">
    <property type="nucleotide sequence ID" value="NZ_JABWGX010000017.1"/>
</dbReference>
<sequence length="315" mass="33785">MTPPMPGGALPPSAGAPAFAPPGSTLRILEPAAQPPRGRLVAFYDGRIAGTRLHSAAENWLDDGAYALGIATYALIDGGEALVYDPHISLAHARLVRAAVEERGARRVRLVLSHWHDDHVAGNAVFADCEIIASAETATLLEQHRARLEGGDPPITPLIRPNSIFRGRLDLTVGRLSVTLHQMDIHSRDGVVALLPGGILLAGDTLEDPITYVDEADRLAVHLQNLDALAALRATHILPNHGAPDVIAAQGYGPELIAATRLYVSKLLRLKAEPELAALDLRTFAADAFATGAITYFEPYEAVHRRNVEAMLHSR</sequence>
<dbReference type="EMBL" id="JAUSVY010000008">
    <property type="protein sequence ID" value="MDQ0506500.1"/>
    <property type="molecule type" value="Genomic_DNA"/>
</dbReference>
<evidence type="ECO:0000259" key="2">
    <source>
        <dbReference type="SMART" id="SM00849"/>
    </source>
</evidence>
<dbReference type="Gene3D" id="3.60.15.10">
    <property type="entry name" value="Ribonuclease Z/Hydroxyacylglutathione hydrolase-like"/>
    <property type="match status" value="1"/>
</dbReference>
<comment type="caution">
    <text evidence="3">The sequence shown here is derived from an EMBL/GenBank/DDBJ whole genome shotgun (WGS) entry which is preliminary data.</text>
</comment>
<dbReference type="SMART" id="SM00849">
    <property type="entry name" value="Lactamase_B"/>
    <property type="match status" value="1"/>
</dbReference>
<feature type="domain" description="Metallo-beta-lactamase" evidence="2">
    <location>
        <begin position="69"/>
        <end position="241"/>
    </location>
</feature>